<evidence type="ECO:0000313" key="3">
    <source>
        <dbReference type="EMBL" id="PRY70271.1"/>
    </source>
</evidence>
<feature type="transmembrane region" description="Helical" evidence="2">
    <location>
        <begin position="150"/>
        <end position="172"/>
    </location>
</feature>
<reference evidence="3 4" key="1">
    <citation type="submission" date="2018-03" db="EMBL/GenBank/DDBJ databases">
        <title>Genomic Encyclopedia of Type Strains, Phase III (KMG-III): the genomes of soil and plant-associated and newly described type strains.</title>
        <authorList>
            <person name="Whitman W."/>
        </authorList>
    </citation>
    <scope>NUCLEOTIDE SEQUENCE [LARGE SCALE GENOMIC DNA]</scope>
    <source>
        <strain evidence="3 4">CGMCC 1.12484</strain>
    </source>
</reference>
<dbReference type="RefSeq" id="WP_106209263.1">
    <property type="nucleotide sequence ID" value="NZ_PVTL01000001.1"/>
</dbReference>
<dbReference type="EMBL" id="PVTL01000001">
    <property type="protein sequence ID" value="PRY70271.1"/>
    <property type="molecule type" value="Genomic_DNA"/>
</dbReference>
<feature type="compositionally biased region" description="Basic and acidic residues" evidence="1">
    <location>
        <begin position="39"/>
        <end position="48"/>
    </location>
</feature>
<dbReference type="Proteomes" id="UP000237983">
    <property type="component" value="Unassembled WGS sequence"/>
</dbReference>
<feature type="transmembrane region" description="Helical" evidence="2">
    <location>
        <begin position="58"/>
        <end position="80"/>
    </location>
</feature>
<keyword evidence="4" id="KW-1185">Reference proteome</keyword>
<feature type="compositionally biased region" description="Pro residues" evidence="1">
    <location>
        <begin position="25"/>
        <end position="37"/>
    </location>
</feature>
<evidence type="ECO:0000256" key="1">
    <source>
        <dbReference type="SAM" id="MobiDB-lite"/>
    </source>
</evidence>
<keyword evidence="2" id="KW-0472">Membrane</keyword>
<accession>A0A2T0VJ70</accession>
<dbReference type="AlphaFoldDB" id="A0A2T0VJ70"/>
<evidence type="ECO:0000256" key="2">
    <source>
        <dbReference type="SAM" id="Phobius"/>
    </source>
</evidence>
<feature type="region of interest" description="Disordered" evidence="1">
    <location>
        <begin position="1"/>
        <end position="53"/>
    </location>
</feature>
<feature type="transmembrane region" description="Helical" evidence="2">
    <location>
        <begin position="192"/>
        <end position="219"/>
    </location>
</feature>
<keyword evidence="2" id="KW-0812">Transmembrane</keyword>
<proteinExistence type="predicted"/>
<dbReference type="OrthoDB" id="5244723at2"/>
<protein>
    <submittedName>
        <fullName evidence="3">Uncharacterized protein</fullName>
    </submittedName>
</protein>
<sequence length="233" mass="23800">MDEHMAGVPTKDAHPGVSVKMQPQTGPPAPADPPAPMPSERRARREGARVPGRQRAEWGGTLLGAACLGWLAAAGASIFMTDFVVAAGTAVRIGTATAVTTPGGIGELTTNGPMGITGAVSLFGIHFLAYCMGGYVAGRISRFSGATQGFLVWVVSLVVAVLIAALTTTAGGQYNVLAELSVFPRLPVGEGVLSPATAITVVLVTIVSLVGAVIGGALGNEFYRRAARRGVQY</sequence>
<comment type="caution">
    <text evidence="3">The sequence shown here is derived from an EMBL/GenBank/DDBJ whole genome shotgun (WGS) entry which is preliminary data.</text>
</comment>
<keyword evidence="2" id="KW-1133">Transmembrane helix</keyword>
<feature type="transmembrane region" description="Helical" evidence="2">
    <location>
        <begin position="116"/>
        <end position="138"/>
    </location>
</feature>
<name>A0A2T0VJ70_9MICO</name>
<evidence type="ECO:0000313" key="4">
    <source>
        <dbReference type="Proteomes" id="UP000237983"/>
    </source>
</evidence>
<organism evidence="3 4">
    <name type="scientific">Glaciihabitans tibetensis</name>
    <dbReference type="NCBI Taxonomy" id="1266600"/>
    <lineage>
        <taxon>Bacteria</taxon>
        <taxon>Bacillati</taxon>
        <taxon>Actinomycetota</taxon>
        <taxon>Actinomycetes</taxon>
        <taxon>Micrococcales</taxon>
        <taxon>Microbacteriaceae</taxon>
        <taxon>Glaciihabitans</taxon>
    </lineage>
</organism>
<gene>
    <name evidence="3" type="ORF">B0I08_101401</name>
</gene>